<evidence type="ECO:0000256" key="1">
    <source>
        <dbReference type="SAM" id="MobiDB-lite"/>
    </source>
</evidence>
<feature type="region of interest" description="Disordered" evidence="1">
    <location>
        <begin position="53"/>
        <end position="73"/>
    </location>
</feature>
<dbReference type="PANTHER" id="PTHR21377">
    <property type="entry name" value="PROTEIN FAM210B, MITOCHONDRIAL"/>
    <property type="match status" value="1"/>
</dbReference>
<evidence type="ECO:0000313" key="4">
    <source>
        <dbReference type="EMBL" id="KZT63765.1"/>
    </source>
</evidence>
<gene>
    <name evidence="4" type="ORF">DAEQUDRAFT_733472</name>
</gene>
<reference evidence="4 5" key="1">
    <citation type="journal article" date="2016" name="Mol. Biol. Evol.">
        <title>Comparative Genomics of Early-Diverging Mushroom-Forming Fungi Provides Insights into the Origins of Lignocellulose Decay Capabilities.</title>
        <authorList>
            <person name="Nagy L.G."/>
            <person name="Riley R."/>
            <person name="Tritt A."/>
            <person name="Adam C."/>
            <person name="Daum C."/>
            <person name="Floudas D."/>
            <person name="Sun H."/>
            <person name="Yadav J.S."/>
            <person name="Pangilinan J."/>
            <person name="Larsson K.H."/>
            <person name="Matsuura K."/>
            <person name="Barry K."/>
            <person name="Labutti K."/>
            <person name="Kuo R."/>
            <person name="Ohm R.A."/>
            <person name="Bhattacharya S.S."/>
            <person name="Shirouzu T."/>
            <person name="Yoshinaga Y."/>
            <person name="Martin F.M."/>
            <person name="Grigoriev I.V."/>
            <person name="Hibbett D.S."/>
        </authorList>
    </citation>
    <scope>NUCLEOTIDE SEQUENCE [LARGE SCALE GENOMIC DNA]</scope>
    <source>
        <strain evidence="4 5">L-15889</strain>
    </source>
</reference>
<keyword evidence="2" id="KW-0812">Transmembrane</keyword>
<dbReference type="OrthoDB" id="426386at2759"/>
<evidence type="ECO:0000313" key="5">
    <source>
        <dbReference type="Proteomes" id="UP000076727"/>
    </source>
</evidence>
<keyword evidence="2" id="KW-0472">Membrane</keyword>
<protein>
    <recommendedName>
        <fullName evidence="3">DUF1279 domain-containing protein</fullName>
    </recommendedName>
</protein>
<proteinExistence type="predicted"/>
<dbReference type="AlphaFoldDB" id="A0A165KYP8"/>
<dbReference type="Pfam" id="PF06916">
    <property type="entry name" value="FAM210A-B_dom"/>
    <property type="match status" value="1"/>
</dbReference>
<name>A0A165KYP8_9APHY</name>
<sequence length="221" mass="24426">MVRNIILRFPFFRALAPRLARPILPLTRLAPSPLSLTGAPSTSSRIFHHIPARLTDTPPRSPPPNDSNSLPPDATLSQKLKHLIKAYGWYALGMYIVLSALDFSVAFAGINLIGAEHVSRVTSAVKDYVAGLIHSRPPEPGRDEMDSVSSHTHNGGQESLYAMIVLAYTVHKTLFLPVRVGLTATLTPRLVHWLRARGWAGGEGAKRAAREMRERMKRDKE</sequence>
<evidence type="ECO:0000256" key="2">
    <source>
        <dbReference type="SAM" id="Phobius"/>
    </source>
</evidence>
<dbReference type="InterPro" id="IPR009688">
    <property type="entry name" value="FAM210A/B-like_dom"/>
</dbReference>
<evidence type="ECO:0000259" key="3">
    <source>
        <dbReference type="Pfam" id="PF06916"/>
    </source>
</evidence>
<feature type="domain" description="DUF1279" evidence="3">
    <location>
        <begin position="78"/>
        <end position="188"/>
    </location>
</feature>
<dbReference type="GO" id="GO:0005739">
    <property type="term" value="C:mitochondrion"/>
    <property type="evidence" value="ECO:0007669"/>
    <property type="project" value="TreeGrafter"/>
</dbReference>
<accession>A0A165KYP8</accession>
<keyword evidence="5" id="KW-1185">Reference proteome</keyword>
<dbReference type="InterPro" id="IPR045866">
    <property type="entry name" value="FAM210A/B-like"/>
</dbReference>
<keyword evidence="2" id="KW-1133">Transmembrane helix</keyword>
<organism evidence="4 5">
    <name type="scientific">Daedalea quercina L-15889</name>
    <dbReference type="NCBI Taxonomy" id="1314783"/>
    <lineage>
        <taxon>Eukaryota</taxon>
        <taxon>Fungi</taxon>
        <taxon>Dikarya</taxon>
        <taxon>Basidiomycota</taxon>
        <taxon>Agaricomycotina</taxon>
        <taxon>Agaricomycetes</taxon>
        <taxon>Polyporales</taxon>
        <taxon>Fomitopsis</taxon>
    </lineage>
</organism>
<dbReference type="PANTHER" id="PTHR21377:SF0">
    <property type="entry name" value="PROTEIN FAM210B, MITOCHONDRIAL"/>
    <property type="match status" value="1"/>
</dbReference>
<dbReference type="EMBL" id="KV429158">
    <property type="protein sequence ID" value="KZT63765.1"/>
    <property type="molecule type" value="Genomic_DNA"/>
</dbReference>
<dbReference type="Proteomes" id="UP000076727">
    <property type="component" value="Unassembled WGS sequence"/>
</dbReference>
<feature type="transmembrane region" description="Helical" evidence="2">
    <location>
        <begin position="87"/>
        <end position="110"/>
    </location>
</feature>
<dbReference type="STRING" id="1314783.A0A165KYP8"/>